<sequence>MARDRERQQSIQKDQGKHFQGVTKQRPLRSNTPLNSRHQQATKDRKRSRSAKNLHCEIPTEAPQKGPWTCPPDIPAPVRGQKRSLPEDSANYPRKRPRKPQPTSYKRADHSSNFSKLDLVEAWLEPGSSPEIYTEGTDAVSNTSSRGKRKPTQIYTEGMDAESNTSSRRRRKPTQTYTEGMDAGSSASLRGSRTPTQTFGKASRSQSQRSLSSDQETSTQASQKTTCTAANYRFTDLKGAGIFVEGVPPSEIQKQIDSVVEGEISQDREKTIAHLAGQLCQDFSNILPGAAGEDDCLELLYKTLSALFPQDKIMHTRKADWRPSLKPRTRSTWDFSFLDKSEDEPGNESENEPENELNDAHNTSNSFSRGVIPRKRAQAEYLSPQHFNESDEAYVTGETPRPDITIGIFHDALVQGLHRDHGLDPNQASYFLEDLQGKIIWREGREEPILCSEPTQRALRTRFPFLIVEGKSYATGKHIFDAENQAATAGACALKIQRDLDDLAKRASKSTLSQKALVFSICTQGPYHELWGHYTVVEGTICKFYMVPIKTCRAPIVKEVKQWLLSVDNVMRWGVGEFFETVIERLGKLASRASGVT</sequence>
<feature type="region of interest" description="Disordered" evidence="1">
    <location>
        <begin position="1"/>
        <end position="114"/>
    </location>
</feature>
<evidence type="ECO:0000259" key="2">
    <source>
        <dbReference type="Pfam" id="PF25545"/>
    </source>
</evidence>
<dbReference type="InterPro" id="IPR057684">
    <property type="entry name" value="DUF7924"/>
</dbReference>
<feature type="region of interest" description="Disordered" evidence="1">
    <location>
        <begin position="336"/>
        <end position="370"/>
    </location>
</feature>
<dbReference type="Proteomes" id="UP000504636">
    <property type="component" value="Unplaced"/>
</dbReference>
<evidence type="ECO:0000313" key="4">
    <source>
        <dbReference type="Proteomes" id="UP000504636"/>
    </source>
</evidence>
<feature type="domain" description="DUF7924" evidence="2">
    <location>
        <begin position="460"/>
        <end position="583"/>
    </location>
</feature>
<dbReference type="PANTHER" id="PTHR42470:SF2">
    <property type="match status" value="1"/>
</dbReference>
<dbReference type="EMBL" id="MU003697">
    <property type="protein sequence ID" value="KAF2812104.1"/>
    <property type="molecule type" value="Genomic_DNA"/>
</dbReference>
<feature type="compositionally biased region" description="Polar residues" evidence="1">
    <location>
        <begin position="214"/>
        <end position="225"/>
    </location>
</feature>
<evidence type="ECO:0000256" key="1">
    <source>
        <dbReference type="SAM" id="MobiDB-lite"/>
    </source>
</evidence>
<protein>
    <recommendedName>
        <fullName evidence="2">DUF7924 domain-containing protein</fullName>
    </recommendedName>
</protein>
<feature type="compositionally biased region" description="Acidic residues" evidence="1">
    <location>
        <begin position="341"/>
        <end position="357"/>
    </location>
</feature>
<evidence type="ECO:0000313" key="5">
    <source>
        <dbReference type="RefSeq" id="XP_033579068.1"/>
    </source>
</evidence>
<accession>A0A6A6YVT2</accession>
<dbReference type="GeneID" id="54468717"/>
<evidence type="ECO:0000313" key="3">
    <source>
        <dbReference type="EMBL" id="KAF2812104.1"/>
    </source>
</evidence>
<feature type="compositionally biased region" description="Low complexity" evidence="1">
    <location>
        <begin position="203"/>
        <end position="213"/>
    </location>
</feature>
<dbReference type="AlphaFoldDB" id="A0A6A6YVT2"/>
<proteinExistence type="predicted"/>
<reference evidence="5" key="2">
    <citation type="submission" date="2020-04" db="EMBL/GenBank/DDBJ databases">
        <authorList>
            <consortium name="NCBI Genome Project"/>
        </authorList>
    </citation>
    <scope>NUCLEOTIDE SEQUENCE</scope>
    <source>
        <strain evidence="5">CBS 304.34</strain>
    </source>
</reference>
<dbReference type="RefSeq" id="XP_033579068.1">
    <property type="nucleotide sequence ID" value="XM_033727824.1"/>
</dbReference>
<dbReference type="OrthoDB" id="5372703at2759"/>
<keyword evidence="4" id="KW-1185">Reference proteome</keyword>
<gene>
    <name evidence="3 5" type="ORF">BDZ99DRAFT_568854</name>
</gene>
<feature type="compositionally biased region" description="Polar residues" evidence="1">
    <location>
        <begin position="28"/>
        <end position="39"/>
    </location>
</feature>
<reference evidence="5" key="3">
    <citation type="submission" date="2025-04" db="UniProtKB">
        <authorList>
            <consortium name="RefSeq"/>
        </authorList>
    </citation>
    <scope>IDENTIFICATION</scope>
    <source>
        <strain evidence="5">CBS 304.34</strain>
    </source>
</reference>
<feature type="region of interest" description="Disordered" evidence="1">
    <location>
        <begin position="126"/>
        <end position="225"/>
    </location>
</feature>
<dbReference type="PANTHER" id="PTHR42470">
    <property type="entry name" value="VAST DOMAIN-CONTAINING PROTEIN"/>
    <property type="match status" value="1"/>
</dbReference>
<feature type="compositionally biased region" description="Polar residues" evidence="1">
    <location>
        <begin position="185"/>
        <end position="200"/>
    </location>
</feature>
<organism evidence="3">
    <name type="scientific">Mytilinidion resinicola</name>
    <dbReference type="NCBI Taxonomy" id="574789"/>
    <lineage>
        <taxon>Eukaryota</taxon>
        <taxon>Fungi</taxon>
        <taxon>Dikarya</taxon>
        <taxon>Ascomycota</taxon>
        <taxon>Pezizomycotina</taxon>
        <taxon>Dothideomycetes</taxon>
        <taxon>Pleosporomycetidae</taxon>
        <taxon>Mytilinidiales</taxon>
        <taxon>Mytilinidiaceae</taxon>
        <taxon>Mytilinidion</taxon>
    </lineage>
</organism>
<reference evidence="3 5" key="1">
    <citation type="journal article" date="2020" name="Stud. Mycol.">
        <title>101 Dothideomycetes genomes: a test case for predicting lifestyles and emergence of pathogens.</title>
        <authorList>
            <person name="Haridas S."/>
            <person name="Albert R."/>
            <person name="Binder M."/>
            <person name="Bloem J."/>
            <person name="Labutti K."/>
            <person name="Salamov A."/>
            <person name="Andreopoulos B."/>
            <person name="Baker S."/>
            <person name="Barry K."/>
            <person name="Bills G."/>
            <person name="Bluhm B."/>
            <person name="Cannon C."/>
            <person name="Castanera R."/>
            <person name="Culley D."/>
            <person name="Daum C."/>
            <person name="Ezra D."/>
            <person name="Gonzalez J."/>
            <person name="Henrissat B."/>
            <person name="Kuo A."/>
            <person name="Liang C."/>
            <person name="Lipzen A."/>
            <person name="Lutzoni F."/>
            <person name="Magnuson J."/>
            <person name="Mondo S."/>
            <person name="Nolan M."/>
            <person name="Ohm R."/>
            <person name="Pangilinan J."/>
            <person name="Park H.-J."/>
            <person name="Ramirez L."/>
            <person name="Alfaro M."/>
            <person name="Sun H."/>
            <person name="Tritt A."/>
            <person name="Yoshinaga Y."/>
            <person name="Zwiers L.-H."/>
            <person name="Turgeon B."/>
            <person name="Goodwin S."/>
            <person name="Spatafora J."/>
            <person name="Crous P."/>
            <person name="Grigoriev I."/>
        </authorList>
    </citation>
    <scope>NUCLEOTIDE SEQUENCE</scope>
    <source>
        <strain evidence="3 5">CBS 304.34</strain>
    </source>
</reference>
<name>A0A6A6YVT2_9PEZI</name>
<dbReference type="Pfam" id="PF25545">
    <property type="entry name" value="DUF7924"/>
    <property type="match status" value="1"/>
</dbReference>